<evidence type="ECO:0000313" key="4">
    <source>
        <dbReference type="Proteomes" id="UP001163821"/>
    </source>
</evidence>
<evidence type="ECO:0000313" key="3">
    <source>
        <dbReference type="EMBL" id="MCW0481915.1"/>
    </source>
</evidence>
<organism evidence="3 4">
    <name type="scientific">Gaoshiqia sediminis</name>
    <dbReference type="NCBI Taxonomy" id="2986998"/>
    <lineage>
        <taxon>Bacteria</taxon>
        <taxon>Pseudomonadati</taxon>
        <taxon>Bacteroidota</taxon>
        <taxon>Bacteroidia</taxon>
        <taxon>Marinilabiliales</taxon>
        <taxon>Prolixibacteraceae</taxon>
        <taxon>Gaoshiqia</taxon>
    </lineage>
</organism>
<dbReference type="RefSeq" id="WP_282590525.1">
    <property type="nucleotide sequence ID" value="NZ_JAPAAF010000004.1"/>
</dbReference>
<dbReference type="AlphaFoldDB" id="A0AA41Y9V2"/>
<evidence type="ECO:0000256" key="2">
    <source>
        <dbReference type="ARBA" id="ARBA00022526"/>
    </source>
</evidence>
<dbReference type="EMBL" id="JAPAAF010000004">
    <property type="protein sequence ID" value="MCW0481915.1"/>
    <property type="molecule type" value="Genomic_DNA"/>
</dbReference>
<dbReference type="Proteomes" id="UP001163821">
    <property type="component" value="Unassembled WGS sequence"/>
</dbReference>
<accession>A0AA41Y9V2</accession>
<dbReference type="Gene3D" id="2.130.10.10">
    <property type="entry name" value="YVTN repeat-like/Quinoprotein amine dehydrogenase"/>
    <property type="match status" value="1"/>
</dbReference>
<proteinExistence type="inferred from homology"/>
<sequence>MKTSSFFIALISILFLACSPSKNEYLLYVGTYSVEGSEGIYGFSYNPETGILTQKFVTPNQENPSYFEINPAGTHLYAVSEVSDFNRLDSGSVTAYKISESGELVKINQDATLGNHPCHVCVSPDGQTVVASNYTSGSLSIYEVDENGGLRAMQQLIQHEGSGPDSTRQLGPHAHSSQFTKDGKLLVAANLGTDKIYFYERADNGMYQPASQPFVEMPGGFGPRHFDFSPDGQFLYVMNEMGAAVTVLQKVENSFQTIETVSSLPTGFDGIKASADIHLSPDGRFVYASNRGHNSIAVFTRQADNGRLKLIQTEPTRGDWPRNFVIDPDGKFLLVANQRSNNITAFAIDQENGKLSFTGQSTELPSPVCLKFLVKNKLGGGSSH</sequence>
<name>A0AA41Y9V2_9BACT</name>
<keyword evidence="4" id="KW-1185">Reference proteome</keyword>
<comment type="caution">
    <text evidence="3">The sequence shown here is derived from an EMBL/GenBank/DDBJ whole genome shotgun (WGS) entry which is preliminary data.</text>
</comment>
<dbReference type="InterPro" id="IPR015943">
    <property type="entry name" value="WD40/YVTN_repeat-like_dom_sf"/>
</dbReference>
<comment type="similarity">
    <text evidence="1">Belongs to the cycloisomerase 2 family.</text>
</comment>
<protein>
    <submittedName>
        <fullName evidence="3">Lactonase family protein</fullName>
    </submittedName>
</protein>
<dbReference type="PANTHER" id="PTHR30344">
    <property type="entry name" value="6-PHOSPHOGLUCONOLACTONASE-RELATED"/>
    <property type="match status" value="1"/>
</dbReference>
<dbReference type="InterPro" id="IPR050282">
    <property type="entry name" value="Cycloisomerase_2"/>
</dbReference>
<dbReference type="InterPro" id="IPR019405">
    <property type="entry name" value="Lactonase_7-beta_prop"/>
</dbReference>
<dbReference type="FunFam" id="2.130.10.10:FF:000306">
    <property type="entry name" value="3-carboxymuconate cyclase"/>
    <property type="match status" value="1"/>
</dbReference>
<reference evidence="3" key="1">
    <citation type="submission" date="2022-10" db="EMBL/GenBank/DDBJ databases">
        <title>Gaoshiqiia sediminis gen. nov., sp. nov., isolated from coastal sediment.</title>
        <authorList>
            <person name="Yu W.X."/>
            <person name="Mu D.S."/>
            <person name="Du J.Z."/>
            <person name="Liang Y.Q."/>
        </authorList>
    </citation>
    <scope>NUCLEOTIDE SEQUENCE</scope>
    <source>
        <strain evidence="3">A06</strain>
    </source>
</reference>
<dbReference type="GO" id="GO:0017057">
    <property type="term" value="F:6-phosphogluconolactonase activity"/>
    <property type="evidence" value="ECO:0007669"/>
    <property type="project" value="TreeGrafter"/>
</dbReference>
<dbReference type="GO" id="GO:0006006">
    <property type="term" value="P:glucose metabolic process"/>
    <property type="evidence" value="ECO:0007669"/>
    <property type="project" value="UniProtKB-KW"/>
</dbReference>
<keyword evidence="2" id="KW-0119">Carbohydrate metabolism</keyword>
<evidence type="ECO:0000256" key="1">
    <source>
        <dbReference type="ARBA" id="ARBA00005564"/>
    </source>
</evidence>
<dbReference type="InterPro" id="IPR011048">
    <property type="entry name" value="Haem_d1_sf"/>
</dbReference>
<keyword evidence="2" id="KW-0313">Glucose metabolism</keyword>
<dbReference type="GO" id="GO:0005829">
    <property type="term" value="C:cytosol"/>
    <property type="evidence" value="ECO:0007669"/>
    <property type="project" value="TreeGrafter"/>
</dbReference>
<dbReference type="PANTHER" id="PTHR30344:SF1">
    <property type="entry name" value="6-PHOSPHOGLUCONOLACTONASE"/>
    <property type="match status" value="1"/>
</dbReference>
<gene>
    <name evidence="3" type="ORF">N2K84_04175</name>
</gene>
<dbReference type="Pfam" id="PF10282">
    <property type="entry name" value="Lactonase"/>
    <property type="match status" value="1"/>
</dbReference>
<dbReference type="PROSITE" id="PS51257">
    <property type="entry name" value="PROKAR_LIPOPROTEIN"/>
    <property type="match status" value="1"/>
</dbReference>
<dbReference type="SUPFAM" id="SSF51004">
    <property type="entry name" value="C-terminal (heme d1) domain of cytochrome cd1-nitrite reductase"/>
    <property type="match status" value="1"/>
</dbReference>